<proteinExistence type="predicted"/>
<evidence type="ECO:0000313" key="8">
    <source>
        <dbReference type="Proteomes" id="UP000619260"/>
    </source>
</evidence>
<name>A0A8J4DT39_9ACTN</name>
<dbReference type="InterPro" id="IPR036736">
    <property type="entry name" value="ACP-like_sf"/>
</dbReference>
<dbReference type="SMART" id="SM00825">
    <property type="entry name" value="PKS_KS"/>
    <property type="match status" value="1"/>
</dbReference>
<keyword evidence="4" id="KW-0808">Transferase</keyword>
<evidence type="ECO:0000313" key="7">
    <source>
        <dbReference type="EMBL" id="GIJ48806.1"/>
    </source>
</evidence>
<dbReference type="Gene3D" id="3.40.50.720">
    <property type="entry name" value="NAD(P)-binding Rossmann-like Domain"/>
    <property type="match status" value="1"/>
</dbReference>
<dbReference type="RefSeq" id="WP_203902278.1">
    <property type="nucleotide sequence ID" value="NZ_BOPF01000022.1"/>
</dbReference>
<evidence type="ECO:0000259" key="6">
    <source>
        <dbReference type="PROSITE" id="PS52004"/>
    </source>
</evidence>
<dbReference type="InterPro" id="IPR020841">
    <property type="entry name" value="PKS_Beta-ketoAc_synthase_dom"/>
</dbReference>
<comment type="cofactor">
    <cofactor evidence="1">
        <name>pantetheine 4'-phosphate</name>
        <dbReference type="ChEBI" id="CHEBI:47942"/>
    </cofactor>
</comment>
<dbReference type="InterPro" id="IPR016039">
    <property type="entry name" value="Thiolase-like"/>
</dbReference>
<dbReference type="GO" id="GO:0006633">
    <property type="term" value="P:fatty acid biosynthetic process"/>
    <property type="evidence" value="ECO:0007669"/>
    <property type="project" value="TreeGrafter"/>
</dbReference>
<keyword evidence="3" id="KW-0597">Phosphoprotein</keyword>
<dbReference type="Pfam" id="PF02801">
    <property type="entry name" value="Ketoacyl-synt_C"/>
    <property type="match status" value="1"/>
</dbReference>
<dbReference type="Pfam" id="PF00550">
    <property type="entry name" value="PP-binding"/>
    <property type="match status" value="1"/>
</dbReference>
<dbReference type="PROSITE" id="PS00012">
    <property type="entry name" value="PHOSPHOPANTETHEINE"/>
    <property type="match status" value="1"/>
</dbReference>
<evidence type="ECO:0000256" key="1">
    <source>
        <dbReference type="ARBA" id="ARBA00001957"/>
    </source>
</evidence>
<dbReference type="SUPFAM" id="SSF47336">
    <property type="entry name" value="ACP-like"/>
    <property type="match status" value="1"/>
</dbReference>
<dbReference type="InterPro" id="IPR014031">
    <property type="entry name" value="Ketoacyl_synth_C"/>
</dbReference>
<dbReference type="Gene3D" id="1.10.1200.10">
    <property type="entry name" value="ACP-like"/>
    <property type="match status" value="1"/>
</dbReference>
<dbReference type="Proteomes" id="UP000619260">
    <property type="component" value="Unassembled WGS sequence"/>
</dbReference>
<keyword evidence="2" id="KW-0596">Phosphopantetheine</keyword>
<sequence length="1329" mass="139828">MNGEQAPESIAIVGLAGRFPDAPDVGALWRNLREGRGAVRPLTEDELAAVDPQVRRHPDYVAVGATVPDVDQWDAAFFGFSPREAAYTDPQQRLFLECSWEAVENAGYDPRNVPGVVGVISGCNFPTYLQNNIAGHDELIAEVGHLPIAIRNDRDGLSTLVSYKMDLRGPSMAVQTSCSTSMLAVHLACQSLLSYETDMMLAGGVSITTPQASGYVYEDGGIAARDGVCRALDASAKGGVFSNGVGVVLLKRTSEALRDRDQIYAVILGTASNNDGIARAGYAAPGLRGQREVITEAMAVAGVGPDDISYVEAHGTGTLLGDAIELEALSKAFDARDRSGPPCTIGSVKSNLGHVDRASGVTGLIRTALMLKHRTLLPQVNFTSPNPGMPADLFRVNTELVPWPEVNGGRRAVIDSFGLGGTNAAAVVAEAPAALDVTDESGRAQVLVLSARTPAALEAATGNLSSFLAERPDLDLADVAFTLQTGRTGFNHRRVLTAASVSEAVAALDDAAGRTWTADQDHRDRRVTLVVPERIPVTAADARALCATEPLFREAFDAAATAIGAADPFGSPAFEALVGYAAGRLLHGWGITPANTVGVGTGAVVAGVLAGTLPLAALADGASSRPQDADLGALDPHSVIVELGDGRLLRATDPGGANDSALRLAALPDPHAGGDASRALRELLGRLWLAGVSPQWTELYRGPRRRVRLPTYPFERRTCWIDPVPRGTGGRRSRERYDDVADWFYVPAWRQAPRLTTPGFGRRLVEAGPWLVLGTDSPTTKAVADRLEAAGATVRAAEWAPGTALDAELAAEWMRPRPRTIVYLRGLAGTPSGQPAEALADFDERLDAGFYGIRRLLGALADEPGSEQVRIVAVTRGGVAVHPADPLSPADAAVAALCRVAPQENPGISCRTVDVDATLSSDTLDALLADVLEDDPTAVAYRGGARWALDYVQQRLPEPDPTDGPLSAGLREGGVYLITGGLGQVPLALAEHLAVRYRARLVLFNRTGLPPVQEWDAVLADPSADARTAGRIRRVRALEAAGAQVLVLAVDVADRARVAAAVAEATARFGPLNGVIHGAGLSGEEYFGITHDLARQACDEHFRGKVHGMAALAQEIDLDRLDFCLSMSSLSLVLGGIGHGAYAAANAALDALVVAMAGGGRRRLITVDWDAWQNSIERGEQLGGAATVSPYSSTYAEGCAAFERALTAVGALPLLVNSTGDLHTRLSDWVVGDTAVGGGERHPRPALATAYVPPADEVETKIAEVWQEVMGLVEVGVLDNFFELGGHSLMAVQVIGRIRAALGVNVPLAVLGECPTVRQMAERIQAGAR</sequence>
<dbReference type="GO" id="GO:0044550">
    <property type="term" value="P:secondary metabolite biosynthetic process"/>
    <property type="evidence" value="ECO:0007669"/>
    <property type="project" value="UniProtKB-ARBA"/>
</dbReference>
<evidence type="ECO:0000259" key="5">
    <source>
        <dbReference type="PROSITE" id="PS50075"/>
    </source>
</evidence>
<dbReference type="SUPFAM" id="SSF51735">
    <property type="entry name" value="NAD(P)-binding Rossmann-fold domains"/>
    <property type="match status" value="2"/>
</dbReference>
<dbReference type="Gene3D" id="1.10.1240.100">
    <property type="match status" value="1"/>
</dbReference>
<dbReference type="SUPFAM" id="SSF53901">
    <property type="entry name" value="Thiolase-like"/>
    <property type="match status" value="1"/>
</dbReference>
<dbReference type="InterPro" id="IPR020806">
    <property type="entry name" value="PKS_PP-bd"/>
</dbReference>
<dbReference type="PROSITE" id="PS52004">
    <property type="entry name" value="KS3_2"/>
    <property type="match status" value="1"/>
</dbReference>
<evidence type="ECO:0000256" key="3">
    <source>
        <dbReference type="ARBA" id="ARBA00022553"/>
    </source>
</evidence>
<feature type="domain" description="Carrier" evidence="5">
    <location>
        <begin position="1253"/>
        <end position="1328"/>
    </location>
</feature>
<dbReference type="InterPro" id="IPR036291">
    <property type="entry name" value="NAD(P)-bd_dom_sf"/>
</dbReference>
<dbReference type="InterPro" id="IPR014030">
    <property type="entry name" value="Ketoacyl_synth_N"/>
</dbReference>
<dbReference type="PROSITE" id="PS50075">
    <property type="entry name" value="CARRIER"/>
    <property type="match status" value="1"/>
</dbReference>
<feature type="domain" description="Ketosynthase family 3 (KS3)" evidence="6">
    <location>
        <begin position="7"/>
        <end position="430"/>
    </location>
</feature>
<dbReference type="InterPro" id="IPR013968">
    <property type="entry name" value="PKS_KR"/>
</dbReference>
<dbReference type="InterPro" id="IPR050091">
    <property type="entry name" value="PKS_NRPS_Biosynth_Enz"/>
</dbReference>
<organism evidence="7 8">
    <name type="scientific">Virgisporangium aliadipatigenens</name>
    <dbReference type="NCBI Taxonomy" id="741659"/>
    <lineage>
        <taxon>Bacteria</taxon>
        <taxon>Bacillati</taxon>
        <taxon>Actinomycetota</taxon>
        <taxon>Actinomycetes</taxon>
        <taxon>Micromonosporales</taxon>
        <taxon>Micromonosporaceae</taxon>
        <taxon>Virgisporangium</taxon>
    </lineage>
</organism>
<dbReference type="InterPro" id="IPR009081">
    <property type="entry name" value="PP-bd_ACP"/>
</dbReference>
<dbReference type="Pfam" id="PF22621">
    <property type="entry name" value="CurL-like_PKS_C"/>
    <property type="match status" value="1"/>
</dbReference>
<evidence type="ECO:0000256" key="4">
    <source>
        <dbReference type="ARBA" id="ARBA00022679"/>
    </source>
</evidence>
<accession>A0A8J4DT39</accession>
<protein>
    <submittedName>
        <fullName evidence="7">Uncharacterized protein</fullName>
    </submittedName>
</protein>
<keyword evidence="8" id="KW-1185">Reference proteome</keyword>
<dbReference type="PANTHER" id="PTHR43775:SF37">
    <property type="entry name" value="SI:DKEY-61P9.11"/>
    <property type="match status" value="1"/>
</dbReference>
<dbReference type="FunFam" id="1.10.1200.10:FF:000016">
    <property type="entry name" value="Non-ribosomal peptide synthase"/>
    <property type="match status" value="1"/>
</dbReference>
<dbReference type="Pfam" id="PF00109">
    <property type="entry name" value="ketoacyl-synt"/>
    <property type="match status" value="1"/>
</dbReference>
<reference evidence="7" key="1">
    <citation type="submission" date="2021-01" db="EMBL/GenBank/DDBJ databases">
        <title>Whole genome shotgun sequence of Virgisporangium aliadipatigenens NBRC 105644.</title>
        <authorList>
            <person name="Komaki H."/>
            <person name="Tamura T."/>
        </authorList>
    </citation>
    <scope>NUCLEOTIDE SEQUENCE</scope>
    <source>
        <strain evidence="7">NBRC 105644</strain>
    </source>
</reference>
<dbReference type="InterPro" id="IPR006162">
    <property type="entry name" value="Ppantetheine_attach_site"/>
</dbReference>
<dbReference type="SMART" id="SM00822">
    <property type="entry name" value="PKS_KR"/>
    <property type="match status" value="1"/>
</dbReference>
<dbReference type="Gene3D" id="3.30.70.3290">
    <property type="match status" value="1"/>
</dbReference>
<comment type="caution">
    <text evidence="7">The sequence shown here is derived from an EMBL/GenBank/DDBJ whole genome shotgun (WGS) entry which is preliminary data.</text>
</comment>
<evidence type="ECO:0000256" key="2">
    <source>
        <dbReference type="ARBA" id="ARBA00022450"/>
    </source>
</evidence>
<dbReference type="SMART" id="SM00823">
    <property type="entry name" value="PKS_PP"/>
    <property type="match status" value="1"/>
</dbReference>
<dbReference type="EMBL" id="BOPF01000022">
    <property type="protein sequence ID" value="GIJ48806.1"/>
    <property type="molecule type" value="Genomic_DNA"/>
</dbReference>
<dbReference type="CDD" id="cd00833">
    <property type="entry name" value="PKS"/>
    <property type="match status" value="1"/>
</dbReference>
<dbReference type="GO" id="GO:0004312">
    <property type="term" value="F:fatty acid synthase activity"/>
    <property type="evidence" value="ECO:0007669"/>
    <property type="project" value="TreeGrafter"/>
</dbReference>
<gene>
    <name evidence="7" type="ORF">Val02_56920</name>
</gene>
<dbReference type="Pfam" id="PF08659">
    <property type="entry name" value="KR"/>
    <property type="match status" value="1"/>
</dbReference>
<dbReference type="PANTHER" id="PTHR43775">
    <property type="entry name" value="FATTY ACID SYNTHASE"/>
    <property type="match status" value="1"/>
</dbReference>
<dbReference type="InterPro" id="IPR057326">
    <property type="entry name" value="KR_dom"/>
</dbReference>
<dbReference type="GO" id="GO:0031177">
    <property type="term" value="F:phosphopantetheine binding"/>
    <property type="evidence" value="ECO:0007669"/>
    <property type="project" value="InterPro"/>
</dbReference>
<dbReference type="Gene3D" id="3.40.47.10">
    <property type="match status" value="1"/>
</dbReference>